<dbReference type="InterPro" id="IPR004175">
    <property type="entry name" value="RNA_CPDase"/>
</dbReference>
<keyword evidence="1" id="KW-0378">Hydrolase</keyword>
<evidence type="ECO:0000313" key="2">
    <source>
        <dbReference type="EMBL" id="GER94361.1"/>
    </source>
</evidence>
<reference evidence="2" key="1">
    <citation type="submission" date="2019-10" db="EMBL/GenBank/DDBJ databases">
        <title>Metagenomic sequencing of thiosulfate-disproportionating enrichment culture.</title>
        <authorList>
            <person name="Umezawa K."/>
            <person name="Kojima H."/>
            <person name="Fukui M."/>
        </authorList>
    </citation>
    <scope>NUCLEOTIDE SEQUENCE</scope>
    <source>
        <strain evidence="2">45J</strain>
    </source>
</reference>
<comment type="caution">
    <text evidence="2">The sequence shown here is derived from an EMBL/GenBank/DDBJ whole genome shotgun (WGS) entry which is preliminary data.</text>
</comment>
<dbReference type="InterPro" id="IPR009097">
    <property type="entry name" value="Cyclic_Pdiesterase"/>
</dbReference>
<dbReference type="AlphaFoldDB" id="A0A5J4L668"/>
<dbReference type="GO" id="GO:0004113">
    <property type="term" value="F:2',3'-cyclic-nucleotide 3'-phosphodiesterase activity"/>
    <property type="evidence" value="ECO:0007669"/>
    <property type="project" value="InterPro"/>
</dbReference>
<gene>
    <name evidence="2" type="ORF">A45J_2122</name>
</gene>
<dbReference type="Pfam" id="PF13563">
    <property type="entry name" value="2_5_RNA_ligase2"/>
    <property type="match status" value="1"/>
</dbReference>
<proteinExistence type="inferred from homology"/>
<dbReference type="EMBL" id="BLAB01000001">
    <property type="protein sequence ID" value="GER94361.1"/>
    <property type="molecule type" value="Genomic_DNA"/>
</dbReference>
<dbReference type="PANTHER" id="PTHR35561:SF1">
    <property type="entry name" value="RNA 2',3'-CYCLIC PHOSPHODIESTERASE"/>
    <property type="match status" value="1"/>
</dbReference>
<keyword evidence="2" id="KW-0436">Ligase</keyword>
<dbReference type="Gene3D" id="3.90.1140.10">
    <property type="entry name" value="Cyclic phosphodiesterase"/>
    <property type="match status" value="1"/>
</dbReference>
<dbReference type="GO" id="GO:0008664">
    <property type="term" value="F:RNA 2',3'-cyclic 3'-phosphodiesterase activity"/>
    <property type="evidence" value="ECO:0007669"/>
    <property type="project" value="InterPro"/>
</dbReference>
<dbReference type="NCBIfam" id="TIGR02258">
    <property type="entry name" value="2_5_ligase"/>
    <property type="match status" value="1"/>
</dbReference>
<dbReference type="PANTHER" id="PTHR35561">
    <property type="entry name" value="RNA 2',3'-CYCLIC PHOSPHODIESTERASE"/>
    <property type="match status" value="1"/>
</dbReference>
<organism evidence="2">
    <name type="scientific">hot springs metagenome</name>
    <dbReference type="NCBI Taxonomy" id="433727"/>
    <lineage>
        <taxon>unclassified sequences</taxon>
        <taxon>metagenomes</taxon>
        <taxon>ecological metagenomes</taxon>
    </lineage>
</organism>
<accession>A0A5J4L668</accession>
<dbReference type="HAMAP" id="MF_01940">
    <property type="entry name" value="RNA_CPDase"/>
    <property type="match status" value="1"/>
</dbReference>
<dbReference type="GO" id="GO:0016874">
    <property type="term" value="F:ligase activity"/>
    <property type="evidence" value="ECO:0007669"/>
    <property type="project" value="UniProtKB-KW"/>
</dbReference>
<name>A0A5J4L668_9ZZZZ</name>
<sequence length="190" mass="21703">MFIRCFIAIDMSENIKNAIADVIKKCGLTLKGVRWVLVENIHLTLKFLGDVEEDLIPEIEKELASICKRHNVFKINIRGAGAFPNFKYPNVLWIGIDQSEELKGLYEDIEKSMSALGFEREDRRFSPHLTIGRVKDRKGIESVIKELYTFKDTFFGSIEVNEVLLMRSVLKPTGAEYSKIADFKLSSNVV</sequence>
<evidence type="ECO:0000256" key="1">
    <source>
        <dbReference type="ARBA" id="ARBA00022801"/>
    </source>
</evidence>
<protein>
    <submittedName>
        <fullName evidence="2">2'-5' RNA ligase</fullName>
    </submittedName>
</protein>
<dbReference type="SUPFAM" id="SSF55144">
    <property type="entry name" value="LigT-like"/>
    <property type="match status" value="1"/>
</dbReference>